<dbReference type="PANTHER" id="PTHR32440:SF0">
    <property type="entry name" value="PHOSPHATASE DCR2-RELATED"/>
    <property type="match status" value="1"/>
</dbReference>
<dbReference type="SUPFAM" id="SSF56300">
    <property type="entry name" value="Metallo-dependent phosphatases"/>
    <property type="match status" value="1"/>
</dbReference>
<dbReference type="RefSeq" id="WP_171654178.1">
    <property type="nucleotide sequence ID" value="NZ_WHOD01000087.1"/>
</dbReference>
<feature type="domain" description="Calcineurin-like phosphoesterase" evidence="1">
    <location>
        <begin position="16"/>
        <end position="244"/>
    </location>
</feature>
<dbReference type="PANTHER" id="PTHR32440">
    <property type="entry name" value="PHOSPHATASE DCR2-RELATED-RELATED"/>
    <property type="match status" value="1"/>
</dbReference>
<evidence type="ECO:0000313" key="2">
    <source>
        <dbReference type="EMBL" id="NOU95949.1"/>
    </source>
</evidence>
<dbReference type="InterPro" id="IPR011230">
    <property type="entry name" value="PAP14/16/28/29"/>
</dbReference>
<protein>
    <submittedName>
        <fullName evidence="2">Metallophosphoesterase</fullName>
    </submittedName>
</protein>
<name>A0A972K0S5_9BACL</name>
<reference evidence="2" key="1">
    <citation type="submission" date="2019-10" db="EMBL/GenBank/DDBJ databases">
        <title>Description of Paenibacillus glebae sp. nov.</title>
        <authorList>
            <person name="Carlier A."/>
            <person name="Qi S."/>
        </authorList>
    </citation>
    <scope>NUCLEOTIDE SEQUENCE</scope>
    <source>
        <strain evidence="2">LMG 31456</strain>
    </source>
</reference>
<evidence type="ECO:0000313" key="3">
    <source>
        <dbReference type="Proteomes" id="UP000641588"/>
    </source>
</evidence>
<dbReference type="EMBL" id="WHOD01000087">
    <property type="protein sequence ID" value="NOU95949.1"/>
    <property type="molecule type" value="Genomic_DNA"/>
</dbReference>
<dbReference type="InterPro" id="IPR029052">
    <property type="entry name" value="Metallo-depent_PP-like"/>
</dbReference>
<dbReference type="CDD" id="cd07383">
    <property type="entry name" value="MPP_Dcr2"/>
    <property type="match status" value="1"/>
</dbReference>
<accession>A0A972K0S5</accession>
<keyword evidence="3" id="KW-1185">Reference proteome</keyword>
<dbReference type="AlphaFoldDB" id="A0A972K0S5"/>
<dbReference type="PIRSF" id="PIRSF030250">
    <property type="entry name" value="Ptase_At2g46880"/>
    <property type="match status" value="1"/>
</dbReference>
<comment type="caution">
    <text evidence="2">The sequence shown here is derived from an EMBL/GenBank/DDBJ whole genome shotgun (WGS) entry which is preliminary data.</text>
</comment>
<dbReference type="Gene3D" id="3.60.21.10">
    <property type="match status" value="1"/>
</dbReference>
<evidence type="ECO:0000259" key="1">
    <source>
        <dbReference type="Pfam" id="PF00149"/>
    </source>
</evidence>
<proteinExistence type="predicted"/>
<dbReference type="GO" id="GO:0016788">
    <property type="term" value="F:hydrolase activity, acting on ester bonds"/>
    <property type="evidence" value="ECO:0007669"/>
    <property type="project" value="TreeGrafter"/>
</dbReference>
<dbReference type="GO" id="GO:0005737">
    <property type="term" value="C:cytoplasm"/>
    <property type="evidence" value="ECO:0007669"/>
    <property type="project" value="TreeGrafter"/>
</dbReference>
<dbReference type="InterPro" id="IPR004843">
    <property type="entry name" value="Calcineurin-like_PHP"/>
</dbReference>
<gene>
    <name evidence="2" type="ORF">GC093_22400</name>
</gene>
<dbReference type="Proteomes" id="UP000641588">
    <property type="component" value="Unassembled WGS sequence"/>
</dbReference>
<organism evidence="2 3">
    <name type="scientific">Paenibacillus foliorum</name>
    <dbReference type="NCBI Taxonomy" id="2654974"/>
    <lineage>
        <taxon>Bacteria</taxon>
        <taxon>Bacillati</taxon>
        <taxon>Bacillota</taxon>
        <taxon>Bacilli</taxon>
        <taxon>Bacillales</taxon>
        <taxon>Paenibacillaceae</taxon>
        <taxon>Paenibacillus</taxon>
    </lineage>
</organism>
<dbReference type="Pfam" id="PF00149">
    <property type="entry name" value="Metallophos"/>
    <property type="match status" value="1"/>
</dbReference>
<sequence>MKSGNSLNYNSDGTFTIVQFTDLHWKNGEAADQRTAQLMQIVLDLEQPDLVFFTGDTIESEYCLDPKQSFHDAISIVSDRRIPWAAVFGNHDAEYRTSKSELLQVQLEHPTCLSEAGPEELHGIGNYTIPILSSEGKAAVILYALDSGDYAAPLLKGYDWIHRDQIEWFARQADAFAEGNGGQPVPSLAFFHIPVPEYEEMWNNETCFGLKEEGVGCPKVNSGFFTAMLEKGNVMGTFTGHDHINDYHGQLHGIRLCYGRATGFNSYGKETMQRGARIIRLNEGAAGFDTWIRLEDGSRIDNQPEHLPEMKRAKGQVV</sequence>